<evidence type="ECO:0000313" key="2">
    <source>
        <dbReference type="Proteomes" id="UP000178565"/>
    </source>
</evidence>
<reference evidence="1 2" key="1">
    <citation type="journal article" date="2016" name="Nat. Commun.">
        <title>Thousands of microbial genomes shed light on interconnected biogeochemical processes in an aquifer system.</title>
        <authorList>
            <person name="Anantharaman K."/>
            <person name="Brown C.T."/>
            <person name="Hug L.A."/>
            <person name="Sharon I."/>
            <person name="Castelle C.J."/>
            <person name="Probst A.J."/>
            <person name="Thomas B.C."/>
            <person name="Singh A."/>
            <person name="Wilkins M.J."/>
            <person name="Karaoz U."/>
            <person name="Brodie E.L."/>
            <person name="Williams K.H."/>
            <person name="Hubbard S.S."/>
            <person name="Banfield J.F."/>
        </authorList>
    </citation>
    <scope>NUCLEOTIDE SEQUENCE [LARGE SCALE GENOMIC DNA]</scope>
</reference>
<dbReference type="STRING" id="1797785.A3B45_01320"/>
<evidence type="ECO:0008006" key="3">
    <source>
        <dbReference type="Google" id="ProtNLM"/>
    </source>
</evidence>
<dbReference type="EMBL" id="MFDM01000017">
    <property type="protein sequence ID" value="OGE43158.1"/>
    <property type="molecule type" value="Genomic_DNA"/>
</dbReference>
<protein>
    <recommendedName>
        <fullName evidence="3">Peptidase A2 domain-containing protein</fullName>
    </recommendedName>
</protein>
<dbReference type="AlphaFoldDB" id="A0A1F5KQH3"/>
<dbReference type="Gene3D" id="2.40.70.10">
    <property type="entry name" value="Acid Proteases"/>
    <property type="match status" value="1"/>
</dbReference>
<name>A0A1F5KQH3_9BACT</name>
<comment type="caution">
    <text evidence="1">The sequence shown here is derived from an EMBL/GenBank/DDBJ whole genome shotgun (WGS) entry which is preliminary data.</text>
</comment>
<dbReference type="InterPro" id="IPR021109">
    <property type="entry name" value="Peptidase_aspartic_dom_sf"/>
</dbReference>
<accession>A0A1F5KQH3</accession>
<dbReference type="Proteomes" id="UP000178565">
    <property type="component" value="Unassembled WGS sequence"/>
</dbReference>
<evidence type="ECO:0000313" key="1">
    <source>
        <dbReference type="EMBL" id="OGE43158.1"/>
    </source>
</evidence>
<organism evidence="1 2">
    <name type="scientific">Candidatus Daviesbacteria bacterium RIFCSPLOWO2_01_FULL_39_12</name>
    <dbReference type="NCBI Taxonomy" id="1797785"/>
    <lineage>
        <taxon>Bacteria</taxon>
        <taxon>Candidatus Daviesiibacteriota</taxon>
    </lineage>
</organism>
<sequence length="138" mass="15500">MKFPYSKLPSYNPNLKWIARPYIPIRIIGPKRFWEGYGLIDSGADRCLFNNKIAKDIGLDLNEENNENFAGIEGGSLKANLQKVKLQIIGMNEEITVTVGFVNSPGVAVILGQDGFFDAFRIRFEKDHGIVEITPVKK</sequence>
<proteinExistence type="predicted"/>
<gene>
    <name evidence="1" type="ORF">A3B45_01320</name>
</gene>